<reference evidence="4" key="1">
    <citation type="submission" date="2021-02" db="EMBL/GenBank/DDBJ databases">
        <title>Genome analysis of blister spot of apple pathogen from New York area.</title>
        <authorList>
            <person name="Kandel P."/>
            <person name="Hockett K.L."/>
            <person name="Santander R."/>
            <person name="Acimovic S."/>
        </authorList>
    </citation>
    <scope>NUCLEOTIDE SEQUENCE</scope>
    <source>
        <strain evidence="4">PSP1</strain>
    </source>
</reference>
<gene>
    <name evidence="4" type="ORF">JW322_26030</name>
</gene>
<dbReference type="GO" id="GO:0016491">
    <property type="term" value="F:oxidoreductase activity"/>
    <property type="evidence" value="ECO:0007669"/>
    <property type="project" value="UniProtKB-KW"/>
</dbReference>
<dbReference type="InterPro" id="IPR036291">
    <property type="entry name" value="NAD(P)-bd_dom_sf"/>
</dbReference>
<dbReference type="Gene3D" id="3.40.50.720">
    <property type="entry name" value="NAD(P)-binding Rossmann-like Domain"/>
    <property type="match status" value="1"/>
</dbReference>
<dbReference type="PANTHER" id="PTHR47706">
    <property type="entry name" value="NMRA-LIKE FAMILY PROTEIN"/>
    <property type="match status" value="1"/>
</dbReference>
<dbReference type="Pfam" id="PF05368">
    <property type="entry name" value="NmrA"/>
    <property type="match status" value="1"/>
</dbReference>
<dbReference type="PANTHER" id="PTHR47706:SF1">
    <property type="entry name" value="CIPA-LIKE, PUTATIVE (AFU_ORTHOLOGUE AFUA_1G12460)-RELATED"/>
    <property type="match status" value="1"/>
</dbReference>
<dbReference type="InterPro" id="IPR051609">
    <property type="entry name" value="NmrA/Isoflavone_reductase-like"/>
</dbReference>
<dbReference type="EMBL" id="JAFFRZ010000001">
    <property type="protein sequence ID" value="MDH4625129.1"/>
    <property type="molecule type" value="Genomic_DNA"/>
</dbReference>
<proteinExistence type="predicted"/>
<name>A0A3M3LXM4_PSESX</name>
<protein>
    <submittedName>
        <fullName evidence="4">NmrA family NAD(P)-binding protein</fullName>
    </submittedName>
</protein>
<dbReference type="SUPFAM" id="SSF51735">
    <property type="entry name" value="NAD(P)-binding Rossmann-fold domains"/>
    <property type="match status" value="1"/>
</dbReference>
<evidence type="ECO:0000259" key="3">
    <source>
        <dbReference type="Pfam" id="PF05368"/>
    </source>
</evidence>
<evidence type="ECO:0000313" key="4">
    <source>
        <dbReference type="EMBL" id="MDH4625129.1"/>
    </source>
</evidence>
<evidence type="ECO:0000256" key="2">
    <source>
        <dbReference type="ARBA" id="ARBA00023002"/>
    </source>
</evidence>
<evidence type="ECO:0000313" key="5">
    <source>
        <dbReference type="Proteomes" id="UP001162155"/>
    </source>
</evidence>
<accession>A0A3M3LXM4</accession>
<keyword evidence="2" id="KW-0560">Oxidoreductase</keyword>
<dbReference type="AlphaFoldDB" id="A0A3M3LXM4"/>
<organism evidence="4 5">
    <name type="scientific">Pseudomonas syringae pv. papulans</name>
    <dbReference type="NCBI Taxonomy" id="83963"/>
    <lineage>
        <taxon>Bacteria</taxon>
        <taxon>Pseudomonadati</taxon>
        <taxon>Pseudomonadota</taxon>
        <taxon>Gammaproteobacteria</taxon>
        <taxon>Pseudomonadales</taxon>
        <taxon>Pseudomonadaceae</taxon>
        <taxon>Pseudomonas</taxon>
        <taxon>Pseudomonas syringae</taxon>
    </lineage>
</organism>
<dbReference type="InterPro" id="IPR008030">
    <property type="entry name" value="NmrA-like"/>
</dbReference>
<keyword evidence="1" id="KW-0521">NADP</keyword>
<sequence length="324" mass="35168">MEAGERRFYLFITTKEALVNDVTALPIVVAGATGDLGHRVVRALAERGAHVIALVRPGTEPARLNGLRNSSTTITPVSLDDAQGLRRAIAGSCCVVSTLNGLEEVIIEQQGRLLEAAVAAGVPRFIPSDYSLDYTRTRPGDNRNLDLRRRFVTQLDAADISVTSILNGGFLELLEGDAPIVLPGRRVLHFGDAQQSLDFTAKDDVAAFTADAALDSHTPRFLRIAGNSLSPAQIASLLTELTGQRYRTLRPGNIGTLSTLIGVVRALTPASDKPFPAWQGMQYLRDMMSGRGKLLNLDNDRYGQREWASVRDTLARTHVQGNNQ</sequence>
<dbReference type="Proteomes" id="UP001162155">
    <property type="component" value="Unassembled WGS sequence"/>
</dbReference>
<evidence type="ECO:0000256" key="1">
    <source>
        <dbReference type="ARBA" id="ARBA00022857"/>
    </source>
</evidence>
<feature type="domain" description="NmrA-like" evidence="3">
    <location>
        <begin position="27"/>
        <end position="247"/>
    </location>
</feature>
<comment type="caution">
    <text evidence="4">The sequence shown here is derived from an EMBL/GenBank/DDBJ whole genome shotgun (WGS) entry which is preliminary data.</text>
</comment>